<reference evidence="2 3" key="1">
    <citation type="journal article" date="2015" name="Int. J. Syst. Evol. Microbiol.">
        <title>Hyunsoonleella pacifica sp. nov., isolated from seawater of South Pacific Gyre.</title>
        <authorList>
            <person name="Gao X."/>
            <person name="Zhang Z."/>
            <person name="Dai X."/>
            <person name="Zhang X.H."/>
        </authorList>
    </citation>
    <scope>NUCLEOTIDE SEQUENCE [LARGE SCALE GENOMIC DNA]</scope>
    <source>
        <strain evidence="2 3">SW033</strain>
    </source>
</reference>
<comment type="caution">
    <text evidence="2">The sequence shown here is derived from an EMBL/GenBank/DDBJ whole genome shotgun (WGS) entry which is preliminary data.</text>
</comment>
<accession>A0A4Q9FNU0</accession>
<dbReference type="RefSeq" id="WP_130937442.1">
    <property type="nucleotide sequence ID" value="NZ_BMEE01000002.1"/>
</dbReference>
<proteinExistence type="predicted"/>
<feature type="chain" id="PRO_5020528384" evidence="1">
    <location>
        <begin position="25"/>
        <end position="180"/>
    </location>
</feature>
<keyword evidence="3" id="KW-1185">Reference proteome</keyword>
<dbReference type="Pfam" id="PF19765">
    <property type="entry name" value="DUF6252"/>
    <property type="match status" value="1"/>
</dbReference>
<name>A0A4Q9FNU0_9FLAO</name>
<dbReference type="InterPro" id="IPR046219">
    <property type="entry name" value="DUF6252"/>
</dbReference>
<evidence type="ECO:0000313" key="2">
    <source>
        <dbReference type="EMBL" id="TBN14319.1"/>
    </source>
</evidence>
<dbReference type="EMBL" id="SIRS01000005">
    <property type="protein sequence ID" value="TBN14319.1"/>
    <property type="molecule type" value="Genomic_DNA"/>
</dbReference>
<evidence type="ECO:0000313" key="3">
    <source>
        <dbReference type="Proteomes" id="UP000292372"/>
    </source>
</evidence>
<dbReference type="AlphaFoldDB" id="A0A4Q9FNU0"/>
<gene>
    <name evidence="2" type="ORF">EYD46_12135</name>
</gene>
<dbReference type="OrthoDB" id="824283at2"/>
<protein>
    <submittedName>
        <fullName evidence="2">Uncharacterized protein</fullName>
    </submittedName>
</protein>
<dbReference type="Proteomes" id="UP000292372">
    <property type="component" value="Unassembled WGS sequence"/>
</dbReference>
<organism evidence="2 3">
    <name type="scientific">Hyunsoonleella pacifica</name>
    <dbReference type="NCBI Taxonomy" id="1080224"/>
    <lineage>
        <taxon>Bacteria</taxon>
        <taxon>Pseudomonadati</taxon>
        <taxon>Bacteroidota</taxon>
        <taxon>Flavobacteriia</taxon>
        <taxon>Flavobacteriales</taxon>
        <taxon>Flavobacteriaceae</taxon>
    </lineage>
</organism>
<evidence type="ECO:0000256" key="1">
    <source>
        <dbReference type="SAM" id="SignalP"/>
    </source>
</evidence>
<dbReference type="PROSITE" id="PS51257">
    <property type="entry name" value="PROKAR_LIPOPROTEIN"/>
    <property type="match status" value="1"/>
</dbReference>
<feature type="signal peptide" evidence="1">
    <location>
        <begin position="1"/>
        <end position="24"/>
    </location>
</feature>
<sequence length="180" mass="18555">MRNLKHIYALVIVLLTLTSCSNNDDNDGGPITAGNGTLVAKVDGANFQSLDISSSATVANAGSGLKNLVIIASNSDGNAFAITIFGYDGPGTYELTGANAAVTNIASYTETDVNLSNPTASTTEIWQAPYDDTKVGEVIISEETASNVTGSFNFSGKNVNGDGSVKSITEGSFNLSKQTT</sequence>
<keyword evidence="1" id="KW-0732">Signal</keyword>